<protein>
    <submittedName>
        <fullName evidence="1">Uncharacterized protein</fullName>
    </submittedName>
</protein>
<dbReference type="EMBL" id="BSEV01000127">
    <property type="protein sequence ID" value="GLK15515.1"/>
    <property type="molecule type" value="Genomic_DNA"/>
</dbReference>
<dbReference type="AlphaFoldDB" id="A0A9W6IDH9"/>
<reference evidence="1" key="1">
    <citation type="journal article" date="2014" name="Int. J. Syst. Evol. Microbiol.">
        <title>Complete genome sequence of Corynebacterium casei LMG S-19264T (=DSM 44701T), isolated from a smear-ripened cheese.</title>
        <authorList>
            <consortium name="US DOE Joint Genome Institute (JGI-PGF)"/>
            <person name="Walter F."/>
            <person name="Albersmeier A."/>
            <person name="Kalinowski J."/>
            <person name="Ruckert C."/>
        </authorList>
    </citation>
    <scope>NUCLEOTIDE SEQUENCE</scope>
    <source>
        <strain evidence="1">VKM Ac-2007</strain>
    </source>
</reference>
<reference evidence="1" key="2">
    <citation type="submission" date="2023-01" db="EMBL/GenBank/DDBJ databases">
        <authorList>
            <person name="Sun Q."/>
            <person name="Evtushenko L."/>
        </authorList>
    </citation>
    <scope>NUCLEOTIDE SEQUENCE</scope>
    <source>
        <strain evidence="1">VKM Ac-2007</strain>
    </source>
</reference>
<organism evidence="1 2">
    <name type="scientific">Streptosporangium carneum</name>
    <dbReference type="NCBI Taxonomy" id="47481"/>
    <lineage>
        <taxon>Bacteria</taxon>
        <taxon>Bacillati</taxon>
        <taxon>Actinomycetota</taxon>
        <taxon>Actinomycetes</taxon>
        <taxon>Streptosporangiales</taxon>
        <taxon>Streptosporangiaceae</taxon>
        <taxon>Streptosporangium</taxon>
    </lineage>
</organism>
<keyword evidence="2" id="KW-1185">Reference proteome</keyword>
<accession>A0A9W6IDH9</accession>
<name>A0A9W6IDH9_9ACTN</name>
<comment type="caution">
    <text evidence="1">The sequence shown here is derived from an EMBL/GenBank/DDBJ whole genome shotgun (WGS) entry which is preliminary data.</text>
</comment>
<evidence type="ECO:0000313" key="2">
    <source>
        <dbReference type="Proteomes" id="UP001143474"/>
    </source>
</evidence>
<dbReference type="RefSeq" id="WP_271223779.1">
    <property type="nucleotide sequence ID" value="NZ_BSEV01000127.1"/>
</dbReference>
<proteinExistence type="predicted"/>
<evidence type="ECO:0000313" key="1">
    <source>
        <dbReference type="EMBL" id="GLK15515.1"/>
    </source>
</evidence>
<dbReference type="Proteomes" id="UP001143474">
    <property type="component" value="Unassembled WGS sequence"/>
</dbReference>
<sequence>MIAPLLAAAGYDVTPAGGMHEVKSIAEAGEHFDALVGDPAALDRIRNEGMWTNLPALAVTDWPEDTPADGLTVVLPRSDRGALIAALDEVSQEEKVA</sequence>
<gene>
    <name evidence="1" type="ORF">GCM10017600_89360</name>
</gene>